<dbReference type="PANTHER" id="PTHR11814">
    <property type="entry name" value="SULFATE TRANSPORTER"/>
    <property type="match status" value="1"/>
</dbReference>
<feature type="transmembrane region" description="Helical" evidence="5">
    <location>
        <begin position="51"/>
        <end position="68"/>
    </location>
</feature>
<dbReference type="RefSeq" id="WP_203733604.1">
    <property type="nucleotide sequence ID" value="NZ_BAAATX010000009.1"/>
</dbReference>
<feature type="transmembrane region" description="Helical" evidence="5">
    <location>
        <begin position="133"/>
        <end position="152"/>
    </location>
</feature>
<evidence type="ECO:0000259" key="6">
    <source>
        <dbReference type="PROSITE" id="PS50801"/>
    </source>
</evidence>
<keyword evidence="8" id="KW-1185">Reference proteome</keyword>
<proteinExistence type="predicted"/>
<name>A0ABQ3Z7E9_9ACTN</name>
<dbReference type="PROSITE" id="PS50801">
    <property type="entry name" value="STAS"/>
    <property type="match status" value="1"/>
</dbReference>
<feature type="domain" description="STAS" evidence="6">
    <location>
        <begin position="436"/>
        <end position="551"/>
    </location>
</feature>
<evidence type="ECO:0000256" key="1">
    <source>
        <dbReference type="ARBA" id="ARBA00004141"/>
    </source>
</evidence>
<feature type="transmembrane region" description="Helical" evidence="5">
    <location>
        <begin position="350"/>
        <end position="368"/>
    </location>
</feature>
<evidence type="ECO:0000256" key="5">
    <source>
        <dbReference type="SAM" id="Phobius"/>
    </source>
</evidence>
<keyword evidence="2 5" id="KW-0812">Transmembrane</keyword>
<dbReference type="CDD" id="cd07042">
    <property type="entry name" value="STAS_SulP_like_sulfate_transporter"/>
    <property type="match status" value="1"/>
</dbReference>
<dbReference type="Gene3D" id="3.30.750.24">
    <property type="entry name" value="STAS domain"/>
    <property type="match status" value="1"/>
</dbReference>
<keyword evidence="3 5" id="KW-1133">Transmembrane helix</keyword>
<dbReference type="EMBL" id="BOML01000057">
    <property type="protein sequence ID" value="GIE05731.1"/>
    <property type="molecule type" value="Genomic_DNA"/>
</dbReference>
<comment type="caution">
    <text evidence="7">The sequence shown here is derived from an EMBL/GenBank/DDBJ whole genome shotgun (WGS) entry which is preliminary data.</text>
</comment>
<dbReference type="InterPro" id="IPR002645">
    <property type="entry name" value="STAS_dom"/>
</dbReference>
<protein>
    <submittedName>
        <fullName evidence="7">Sodium-independent anion transporter</fullName>
    </submittedName>
</protein>
<dbReference type="Proteomes" id="UP000637628">
    <property type="component" value="Unassembled WGS sequence"/>
</dbReference>
<dbReference type="Pfam" id="PF01740">
    <property type="entry name" value="STAS"/>
    <property type="match status" value="1"/>
</dbReference>
<evidence type="ECO:0000313" key="7">
    <source>
        <dbReference type="EMBL" id="GIE05731.1"/>
    </source>
</evidence>
<accession>A0ABQ3Z7E9</accession>
<feature type="transmembrane region" description="Helical" evidence="5">
    <location>
        <begin position="100"/>
        <end position="121"/>
    </location>
</feature>
<evidence type="ECO:0000256" key="4">
    <source>
        <dbReference type="ARBA" id="ARBA00023136"/>
    </source>
</evidence>
<dbReference type="InterPro" id="IPR001902">
    <property type="entry name" value="SLC26A/SulP_fam"/>
</dbReference>
<sequence length="561" mass="58352">MRPADLLPGLTVLRRYQRGWLRGDVLAGVTVAAYLVPQVLAYAGLAGVPPVAGLWATLPALVAYALLGTSRLLSAGPESTTALMTAAAIGPLAAGDPGRYAALAAALALVVGVLALVSRLLRLGVVADLLSRPTLVGYLAGLALIMTASQLGRLTGVPVHGDSFVGEVWSFVTGLPDLDVRTTVLAAAALAFLFGLHRLAPHAPGPLLTVLLATAAVAVFHLDERGLQVIGEIPSGVPLPHLPGFGQVRQLLLPALGVLLVGYSDTILTARSFATNDGGRIDANQEFVALGVANLGAGLFQGLPVSSSGSRTALAAAAGARTQLHSLVTCVLVVATAAYLGPLLRLFPSAVLGAIVVFAASRLIDVASFRRLARFRPSELLLAVGALAGVLVLDILYGVLLAVALSVVEMLARVARPHDAVQGLVPGLAGMHDVDDYPQARTVPGLVVYRYDSPLFFANAEDFLRRALAAVEQQDAPVRWFVLNAEANVEVDITALDAVERLHQELRARGIVFALARVKQDLLDDLTAFGLADAVGADHIFPTLPTAVAAYQAWRTGADGT</sequence>
<feature type="transmembrane region" description="Helical" evidence="5">
    <location>
        <begin position="380"/>
        <end position="408"/>
    </location>
</feature>
<dbReference type="NCBIfam" id="TIGR00815">
    <property type="entry name" value="sulP"/>
    <property type="match status" value="1"/>
</dbReference>
<reference evidence="7 8" key="1">
    <citation type="submission" date="2021-01" db="EMBL/GenBank/DDBJ databases">
        <title>Whole genome shotgun sequence of Actinoplanes durhamensis NBRC 14914.</title>
        <authorList>
            <person name="Komaki H."/>
            <person name="Tamura T."/>
        </authorList>
    </citation>
    <scope>NUCLEOTIDE SEQUENCE [LARGE SCALE GENOMIC DNA]</scope>
    <source>
        <strain evidence="7 8">NBRC 14914</strain>
    </source>
</reference>
<dbReference type="Pfam" id="PF00916">
    <property type="entry name" value="Sulfate_transp"/>
    <property type="match status" value="1"/>
</dbReference>
<evidence type="ECO:0000313" key="8">
    <source>
        <dbReference type="Proteomes" id="UP000637628"/>
    </source>
</evidence>
<dbReference type="InterPro" id="IPR011547">
    <property type="entry name" value="SLC26A/SulP_dom"/>
</dbReference>
<gene>
    <name evidence="7" type="ORF">Adu01nite_70810</name>
</gene>
<comment type="subcellular location">
    <subcellularLocation>
        <location evidence="1">Membrane</location>
        <topology evidence="1">Multi-pass membrane protein</topology>
    </subcellularLocation>
</comment>
<feature type="transmembrane region" description="Helical" evidence="5">
    <location>
        <begin position="75"/>
        <end position="94"/>
    </location>
</feature>
<dbReference type="InterPro" id="IPR036513">
    <property type="entry name" value="STAS_dom_sf"/>
</dbReference>
<feature type="transmembrane region" description="Helical" evidence="5">
    <location>
        <begin position="203"/>
        <end position="222"/>
    </location>
</feature>
<organism evidence="7 8">
    <name type="scientific">Paractinoplanes durhamensis</name>
    <dbReference type="NCBI Taxonomy" id="113563"/>
    <lineage>
        <taxon>Bacteria</taxon>
        <taxon>Bacillati</taxon>
        <taxon>Actinomycetota</taxon>
        <taxon>Actinomycetes</taxon>
        <taxon>Micromonosporales</taxon>
        <taxon>Micromonosporaceae</taxon>
        <taxon>Paractinoplanes</taxon>
    </lineage>
</organism>
<dbReference type="SUPFAM" id="SSF52091">
    <property type="entry name" value="SpoIIaa-like"/>
    <property type="match status" value="1"/>
</dbReference>
<feature type="transmembrane region" description="Helical" evidence="5">
    <location>
        <begin position="25"/>
        <end position="45"/>
    </location>
</feature>
<keyword evidence="4 5" id="KW-0472">Membrane</keyword>
<evidence type="ECO:0000256" key="3">
    <source>
        <dbReference type="ARBA" id="ARBA00022989"/>
    </source>
</evidence>
<evidence type="ECO:0000256" key="2">
    <source>
        <dbReference type="ARBA" id="ARBA00022692"/>
    </source>
</evidence>
<feature type="transmembrane region" description="Helical" evidence="5">
    <location>
        <begin position="324"/>
        <end position="344"/>
    </location>
</feature>